<dbReference type="Pfam" id="PF12969">
    <property type="entry name" value="DUF3857"/>
    <property type="match status" value="1"/>
</dbReference>
<evidence type="ECO:0008006" key="6">
    <source>
        <dbReference type="Google" id="ProtNLM"/>
    </source>
</evidence>
<dbReference type="RefSeq" id="WP_092018335.1">
    <property type="nucleotide sequence ID" value="NZ_FOXH01000010.1"/>
</dbReference>
<dbReference type="Proteomes" id="UP000199306">
    <property type="component" value="Unassembled WGS sequence"/>
</dbReference>
<dbReference type="Gene3D" id="2.60.120.1130">
    <property type="match status" value="1"/>
</dbReference>
<dbReference type="InterPro" id="IPR024618">
    <property type="entry name" value="DUF3857"/>
</dbReference>
<feature type="domain" description="Transglutaminase-like" evidence="2">
    <location>
        <begin position="277"/>
        <end position="366"/>
    </location>
</feature>
<proteinExistence type="predicted"/>
<dbReference type="Gene3D" id="3.10.620.30">
    <property type="match status" value="1"/>
</dbReference>
<dbReference type="Pfam" id="PF01841">
    <property type="entry name" value="Transglut_core"/>
    <property type="match status" value="1"/>
</dbReference>
<keyword evidence="5" id="KW-1185">Reference proteome</keyword>
<gene>
    <name evidence="4" type="ORF">SAMN04515674_110138</name>
</gene>
<dbReference type="SUPFAM" id="SSF54001">
    <property type="entry name" value="Cysteine proteinases"/>
    <property type="match status" value="1"/>
</dbReference>
<dbReference type="InterPro" id="IPR038765">
    <property type="entry name" value="Papain-like_cys_pep_sf"/>
</dbReference>
<protein>
    <recommendedName>
        <fullName evidence="6">DUF3857 domain-containing protein</fullName>
    </recommendedName>
</protein>
<name>A0A1I5VYH1_9BACT</name>
<reference evidence="4 5" key="1">
    <citation type="submission" date="2016-10" db="EMBL/GenBank/DDBJ databases">
        <authorList>
            <person name="de Groot N.N."/>
        </authorList>
    </citation>
    <scope>NUCLEOTIDE SEQUENCE [LARGE SCALE GENOMIC DNA]</scope>
    <source>
        <strain evidence="5">E92,LMG 26720,CCM 7988</strain>
    </source>
</reference>
<feature type="chain" id="PRO_5011573066" description="DUF3857 domain-containing protein" evidence="1">
    <location>
        <begin position="21"/>
        <end position="635"/>
    </location>
</feature>
<dbReference type="Gene3D" id="2.60.40.3140">
    <property type="match status" value="1"/>
</dbReference>
<accession>A0A1I5VYH1</accession>
<evidence type="ECO:0000256" key="1">
    <source>
        <dbReference type="SAM" id="SignalP"/>
    </source>
</evidence>
<feature type="domain" description="DUF3857" evidence="3">
    <location>
        <begin position="53"/>
        <end position="215"/>
    </location>
</feature>
<evidence type="ECO:0000259" key="2">
    <source>
        <dbReference type="Pfam" id="PF01841"/>
    </source>
</evidence>
<dbReference type="AlphaFoldDB" id="A0A1I5VYH1"/>
<evidence type="ECO:0000313" key="4">
    <source>
        <dbReference type="EMBL" id="SFQ12529.1"/>
    </source>
</evidence>
<keyword evidence="1" id="KW-0732">Signal</keyword>
<sequence>MKKFVYSAFFWLFCSSFILGQVKWPAAAIPENLRENAHAVMRKSETFYTVRNSGEGQRKVHYIVTILDQQGIEYSTLTVRYDKLSKVTNIEGTLYNTLGEKIKTLKKSDISDQSGISNTNLFDDVRYKVGQFNYASFPFTVEFSYEETDRNMLSYESWYPHFDSENLAVEQDFFKISVPASLDLRYKELNGIGAAVTEENNGIKSYSWMVKNLPVLEKEPYAPRKIKYGPGVITAPNEFEVEGYQGKMSSWKDLGEFDNVLCKNRDILPEETIAEVKQLTSGITDPVQKVKKLYEYMQNKTRYISIQLGIGGWQPFEAKYVAEKGYGDCKALSNFMKSILKSANIESYYTSIQAGDDKADILTDFPSQQFNHVILCVPMKQDSIWLECTSQTNPFGYLSDFTSDRHALLATPEGGKLVMTPGYGEKDNLQHRNIQVVLNEEGDAEAETSMLFTGILQDDYASAISRMNDDEQKKFMYSQIHIPNFDLVKFSIQNEKKTIPVSKVKNSLLIRKCASKSGTRMFLNPNLMSVFNQILPVTDKSRKHDVELINAYTETDSVMFQLPAKAIIEAQPAPVNIETAFGKYQSEVKIKDQKLYYYRKFIRKRGIFPPGSYAELADFYKKISKADRAQVVMKL</sequence>
<dbReference type="OrthoDB" id="8595007at2"/>
<evidence type="ECO:0000259" key="3">
    <source>
        <dbReference type="Pfam" id="PF12969"/>
    </source>
</evidence>
<dbReference type="InterPro" id="IPR002931">
    <property type="entry name" value="Transglutaminase-like"/>
</dbReference>
<organism evidence="4 5">
    <name type="scientific">Pseudarcicella hirudinis</name>
    <dbReference type="NCBI Taxonomy" id="1079859"/>
    <lineage>
        <taxon>Bacteria</taxon>
        <taxon>Pseudomonadati</taxon>
        <taxon>Bacteroidota</taxon>
        <taxon>Cytophagia</taxon>
        <taxon>Cytophagales</taxon>
        <taxon>Flectobacillaceae</taxon>
        <taxon>Pseudarcicella</taxon>
    </lineage>
</organism>
<dbReference type="STRING" id="1079859.SAMN04515674_110138"/>
<dbReference type="EMBL" id="FOXH01000010">
    <property type="protein sequence ID" value="SFQ12529.1"/>
    <property type="molecule type" value="Genomic_DNA"/>
</dbReference>
<evidence type="ECO:0000313" key="5">
    <source>
        <dbReference type="Proteomes" id="UP000199306"/>
    </source>
</evidence>
<feature type="signal peptide" evidence="1">
    <location>
        <begin position="1"/>
        <end position="20"/>
    </location>
</feature>